<accession>A0A410T8C3</accession>
<sequence>MDNLSVKIVLSELSYKALTQAFALLGRVLDLDEGLDDILNLIADEIAFRDGLPPFEDGCDKTEWMLRRWESLPVVSYIAGQDGPAVARSIEVKPAWWAN</sequence>
<evidence type="ECO:0000313" key="2">
    <source>
        <dbReference type="Proteomes" id="UP000289163"/>
    </source>
</evidence>
<organism evidence="1 2">
    <name type="scientific">Pseudomonas phage Henu5</name>
    <dbReference type="NCBI Taxonomy" id="2499902"/>
    <lineage>
        <taxon>Viruses</taxon>
        <taxon>Duplodnaviria</taxon>
        <taxon>Heunggongvirae</taxon>
        <taxon>Uroviricota</taxon>
        <taxon>Caudoviricetes</taxon>
        <taxon>Vandenendeviridae</taxon>
        <taxon>Skurskavirinae</taxon>
        <taxon>Pakpunavirus</taxon>
        <taxon>Pakpunavirus Henu5</taxon>
    </lineage>
</organism>
<gene>
    <name evidence="1" type="ORF">Henu5_gp34</name>
</gene>
<name>A0A410T8C3_9CAUD</name>
<proteinExistence type="predicted"/>
<dbReference type="EMBL" id="MK224498">
    <property type="protein sequence ID" value="QAU05065.1"/>
    <property type="molecule type" value="Genomic_DNA"/>
</dbReference>
<reference evidence="1 2" key="1">
    <citation type="submission" date="2018-11" db="EMBL/GenBank/DDBJ databases">
        <authorList>
            <person name="Teng T."/>
        </authorList>
    </citation>
    <scope>NUCLEOTIDE SEQUENCE [LARGE SCALE GENOMIC DNA]</scope>
</reference>
<keyword evidence="2" id="KW-1185">Reference proteome</keyword>
<dbReference type="Proteomes" id="UP000289163">
    <property type="component" value="Segment"/>
</dbReference>
<evidence type="ECO:0000313" key="1">
    <source>
        <dbReference type="EMBL" id="QAU05065.1"/>
    </source>
</evidence>
<protein>
    <submittedName>
        <fullName evidence="1">Uncharacterized protein</fullName>
    </submittedName>
</protein>